<comment type="caution">
    <text evidence="1">The sequence shown here is derived from an EMBL/GenBank/DDBJ whole genome shotgun (WGS) entry which is preliminary data.</text>
</comment>
<keyword evidence="2" id="KW-1185">Reference proteome</keyword>
<proteinExistence type="predicted"/>
<evidence type="ECO:0000313" key="2">
    <source>
        <dbReference type="Proteomes" id="UP001139516"/>
    </source>
</evidence>
<dbReference type="Proteomes" id="UP001139516">
    <property type="component" value="Unassembled WGS sequence"/>
</dbReference>
<evidence type="ECO:0000313" key="1">
    <source>
        <dbReference type="EMBL" id="MCK8788245.1"/>
    </source>
</evidence>
<protein>
    <submittedName>
        <fullName evidence="1">Uncharacterized protein</fullName>
    </submittedName>
</protein>
<gene>
    <name evidence="1" type="ORF">M0638_28240</name>
</gene>
<organism evidence="1 2">
    <name type="scientific">Roseomonas acroporae</name>
    <dbReference type="NCBI Taxonomy" id="2937791"/>
    <lineage>
        <taxon>Bacteria</taxon>
        <taxon>Pseudomonadati</taxon>
        <taxon>Pseudomonadota</taxon>
        <taxon>Alphaproteobacteria</taxon>
        <taxon>Acetobacterales</taxon>
        <taxon>Roseomonadaceae</taxon>
        <taxon>Roseomonas</taxon>
    </lineage>
</organism>
<dbReference type="AlphaFoldDB" id="A0A9X1YEJ2"/>
<reference evidence="1" key="1">
    <citation type="submission" date="2022-04" db="EMBL/GenBank/DDBJ databases">
        <title>Roseomonas acroporae sp. nov., isolated from coral Acropora digitifera.</title>
        <authorList>
            <person name="Sun H."/>
        </authorList>
    </citation>
    <scope>NUCLEOTIDE SEQUENCE</scope>
    <source>
        <strain evidence="1">NAR14</strain>
    </source>
</reference>
<sequence>MSKVVAYTGPNAIELWGAVMQGRQKKPGDETLLREIVRLKTNHDELLSALREYLHTERRPLDAKSTSLSEADMQEWFERRQRARENALALIARLSP</sequence>
<name>A0A9X1YEJ2_9PROT</name>
<accession>A0A9X1YEJ2</accession>
<dbReference type="RefSeq" id="WP_248670286.1">
    <property type="nucleotide sequence ID" value="NZ_JALPRX010000235.1"/>
</dbReference>
<dbReference type="EMBL" id="JALPRX010000235">
    <property type="protein sequence ID" value="MCK8788245.1"/>
    <property type="molecule type" value="Genomic_DNA"/>
</dbReference>